<accession>A0A1A9RBE7</accession>
<gene>
    <name evidence="2" type="ORF">A7P85_07065</name>
</gene>
<name>A0A1A9RBE7_EIKCO</name>
<proteinExistence type="predicted"/>
<evidence type="ECO:0000313" key="3">
    <source>
        <dbReference type="Proteomes" id="UP000078003"/>
    </source>
</evidence>
<feature type="transmembrane region" description="Helical" evidence="1">
    <location>
        <begin position="85"/>
        <end position="112"/>
    </location>
</feature>
<feature type="transmembrane region" description="Helical" evidence="1">
    <location>
        <begin position="43"/>
        <end position="64"/>
    </location>
</feature>
<sequence>MSFIGKTFGGLSATYYIRHFLIGLIFYIFIIFDFGGSKENPNYWSIMMTFTTCQLLYPYAYFVYDRIADYISGDRGSYFVSHIMSVVRIFAVILCWFGAPIIAPLGLAWLYWEHGRQEQ</sequence>
<keyword evidence="1" id="KW-0812">Transmembrane</keyword>
<protein>
    <submittedName>
        <fullName evidence="2">Uncharacterized protein</fullName>
    </submittedName>
</protein>
<comment type="caution">
    <text evidence="2">The sequence shown here is derived from an EMBL/GenBank/DDBJ whole genome shotgun (WGS) entry which is preliminary data.</text>
</comment>
<evidence type="ECO:0000256" key="1">
    <source>
        <dbReference type="SAM" id="Phobius"/>
    </source>
</evidence>
<dbReference type="EMBL" id="LXSF01000007">
    <property type="protein sequence ID" value="OAM16165.1"/>
    <property type="molecule type" value="Genomic_DNA"/>
</dbReference>
<dbReference type="AlphaFoldDB" id="A0A1A9RBE7"/>
<keyword evidence="1" id="KW-1133">Transmembrane helix</keyword>
<evidence type="ECO:0000313" key="2">
    <source>
        <dbReference type="EMBL" id="OAM16165.1"/>
    </source>
</evidence>
<reference evidence="3" key="1">
    <citation type="submission" date="2016-05" db="EMBL/GenBank/DDBJ databases">
        <title>Draft genome of Corynebacterium afermentans subsp. afermentans LCDC 88199T.</title>
        <authorList>
            <person name="Bernier A.-M."/>
            <person name="Bernard K."/>
        </authorList>
    </citation>
    <scope>NUCLEOTIDE SEQUENCE [LARGE SCALE GENOMIC DNA]</scope>
    <source>
        <strain evidence="3">NML01-0328</strain>
    </source>
</reference>
<feature type="transmembrane region" description="Helical" evidence="1">
    <location>
        <begin position="20"/>
        <end position="37"/>
    </location>
</feature>
<dbReference type="RefSeq" id="WP_049258080.1">
    <property type="nucleotide sequence ID" value="NZ_CAJPRZ010000003.1"/>
</dbReference>
<keyword evidence="1" id="KW-0472">Membrane</keyword>
<organism evidence="2 3">
    <name type="scientific">Eikenella corrodens</name>
    <dbReference type="NCBI Taxonomy" id="539"/>
    <lineage>
        <taxon>Bacteria</taxon>
        <taxon>Pseudomonadati</taxon>
        <taxon>Pseudomonadota</taxon>
        <taxon>Betaproteobacteria</taxon>
        <taxon>Neisseriales</taxon>
        <taxon>Neisseriaceae</taxon>
        <taxon>Eikenella</taxon>
    </lineage>
</organism>
<dbReference type="Proteomes" id="UP000078003">
    <property type="component" value="Unassembled WGS sequence"/>
</dbReference>